<name>A0AAV5C1Z3_ELECO</name>
<feature type="domain" description="Rho-GAP" evidence="4">
    <location>
        <begin position="87"/>
        <end position="272"/>
    </location>
</feature>
<dbReference type="SUPFAM" id="SSF48350">
    <property type="entry name" value="GTPase activation domain, GAP"/>
    <property type="match status" value="1"/>
</dbReference>
<proteinExistence type="predicted"/>
<dbReference type="InterPro" id="IPR044785">
    <property type="entry name" value="RopGAP1-5"/>
</dbReference>
<dbReference type="Gene3D" id="1.10.555.10">
    <property type="entry name" value="Rho GTPase activation protein"/>
    <property type="match status" value="1"/>
</dbReference>
<dbReference type="PANTHER" id="PTHR23177:SF33">
    <property type="entry name" value="OS01G0967200 PROTEIN"/>
    <property type="match status" value="1"/>
</dbReference>
<reference evidence="5" key="2">
    <citation type="submission" date="2021-12" db="EMBL/GenBank/DDBJ databases">
        <title>Resequencing data analysis of finger millet.</title>
        <authorList>
            <person name="Hatakeyama M."/>
            <person name="Aluri S."/>
            <person name="Balachadran M.T."/>
            <person name="Sivarajan S.R."/>
            <person name="Poveda L."/>
            <person name="Shimizu-Inatsugi R."/>
            <person name="Schlapbach R."/>
            <person name="Sreeman S.M."/>
            <person name="Shimizu K.K."/>
        </authorList>
    </citation>
    <scope>NUCLEOTIDE SEQUENCE</scope>
</reference>
<evidence type="ECO:0000256" key="2">
    <source>
        <dbReference type="SAM" id="MobiDB-lite"/>
    </source>
</evidence>
<dbReference type="GO" id="GO:0005096">
    <property type="term" value="F:GTPase activator activity"/>
    <property type="evidence" value="ECO:0007669"/>
    <property type="project" value="UniProtKB-KW"/>
</dbReference>
<evidence type="ECO:0000256" key="1">
    <source>
        <dbReference type="ARBA" id="ARBA00022468"/>
    </source>
</evidence>
<evidence type="ECO:0000259" key="4">
    <source>
        <dbReference type="PROSITE" id="PS50238"/>
    </source>
</evidence>
<feature type="compositionally biased region" description="Acidic residues" evidence="2">
    <location>
        <begin position="1"/>
        <end position="10"/>
    </location>
</feature>
<dbReference type="EMBL" id="BQKI01000004">
    <property type="protein sequence ID" value="GJM91782.1"/>
    <property type="molecule type" value="Genomic_DNA"/>
</dbReference>
<dbReference type="AlphaFoldDB" id="A0AAV5C1Z3"/>
<protein>
    <submittedName>
        <fullName evidence="5">Uncharacterized protein</fullName>
    </submittedName>
</protein>
<dbReference type="SMART" id="SM00285">
    <property type="entry name" value="PBD"/>
    <property type="match status" value="1"/>
</dbReference>
<dbReference type="CDD" id="cd00132">
    <property type="entry name" value="CRIB"/>
    <property type="match status" value="1"/>
</dbReference>
<dbReference type="CDD" id="cd00159">
    <property type="entry name" value="RhoGAP"/>
    <property type="match status" value="1"/>
</dbReference>
<evidence type="ECO:0000313" key="6">
    <source>
        <dbReference type="Proteomes" id="UP001054889"/>
    </source>
</evidence>
<dbReference type="SMART" id="SM00324">
    <property type="entry name" value="RhoGAP"/>
    <property type="match status" value="1"/>
</dbReference>
<keyword evidence="6" id="KW-1185">Reference proteome</keyword>
<dbReference type="Pfam" id="PF00786">
    <property type="entry name" value="PBD"/>
    <property type="match status" value="1"/>
</dbReference>
<feature type="region of interest" description="Disordered" evidence="2">
    <location>
        <begin position="1"/>
        <end position="25"/>
    </location>
</feature>
<sequence length="285" mass="31564">MMNMVSDDEEKVVAGGQEEQHQEGSTMEIGWPTDVRHVAHVTFDRFHGFRGVPAELMMHAQEEEDDEDLAMVMINKAPSASKTVFGVSTESMQCSYDARGNSIPTILLQMQRRLYDNGGLAVEGIFRITADGNQENQLREHLNAGVVPANVDVHCLAGLIKAWFRELPGGVLDSLPADEVTRCQTEEDCARLCAKKLPASKAALLDWAVNLMADVAEQEKNNKMSTRNVAMVFAPNMTQALDPLTALKYAVQIMNFLNMLIETTIKQRKRSHHHSASSLRASSPI</sequence>
<dbReference type="GO" id="GO:0007165">
    <property type="term" value="P:signal transduction"/>
    <property type="evidence" value="ECO:0007669"/>
    <property type="project" value="InterPro"/>
</dbReference>
<dbReference type="PROSITE" id="PS50108">
    <property type="entry name" value="CRIB"/>
    <property type="match status" value="1"/>
</dbReference>
<evidence type="ECO:0000313" key="5">
    <source>
        <dbReference type="EMBL" id="GJM91782.1"/>
    </source>
</evidence>
<comment type="caution">
    <text evidence="5">The sequence shown here is derived from an EMBL/GenBank/DDBJ whole genome shotgun (WGS) entry which is preliminary data.</text>
</comment>
<keyword evidence="1" id="KW-0343">GTPase activation</keyword>
<dbReference type="Proteomes" id="UP001054889">
    <property type="component" value="Unassembled WGS sequence"/>
</dbReference>
<reference evidence="5" key="1">
    <citation type="journal article" date="2018" name="DNA Res.">
        <title>Multiple hybrid de novo genome assembly of finger millet, an orphan allotetraploid crop.</title>
        <authorList>
            <person name="Hatakeyama M."/>
            <person name="Aluri S."/>
            <person name="Balachadran M.T."/>
            <person name="Sivarajan S.R."/>
            <person name="Patrignani A."/>
            <person name="Gruter S."/>
            <person name="Poveda L."/>
            <person name="Shimizu-Inatsugi R."/>
            <person name="Baeten J."/>
            <person name="Francoijs K.J."/>
            <person name="Nataraja K.N."/>
            <person name="Reddy Y.A.N."/>
            <person name="Phadnis S."/>
            <person name="Ravikumar R.L."/>
            <person name="Schlapbach R."/>
            <person name="Sreeman S.M."/>
            <person name="Shimizu K.K."/>
        </authorList>
    </citation>
    <scope>NUCLEOTIDE SEQUENCE</scope>
</reference>
<evidence type="ECO:0000259" key="3">
    <source>
        <dbReference type="PROSITE" id="PS50108"/>
    </source>
</evidence>
<dbReference type="PROSITE" id="PS50238">
    <property type="entry name" value="RHOGAP"/>
    <property type="match status" value="1"/>
</dbReference>
<dbReference type="PANTHER" id="PTHR23177">
    <property type="entry name" value="MKIAA1688 PROTEIN"/>
    <property type="match status" value="1"/>
</dbReference>
<dbReference type="InterPro" id="IPR008936">
    <property type="entry name" value="Rho_GTPase_activation_prot"/>
</dbReference>
<dbReference type="InterPro" id="IPR036936">
    <property type="entry name" value="CRIB_dom_sf"/>
</dbReference>
<accession>A0AAV5C1Z3</accession>
<dbReference type="InterPro" id="IPR000095">
    <property type="entry name" value="CRIB_dom"/>
</dbReference>
<dbReference type="Gene3D" id="3.90.810.10">
    <property type="entry name" value="CRIB domain"/>
    <property type="match status" value="1"/>
</dbReference>
<gene>
    <name evidence="5" type="primary">ga08193</name>
    <name evidence="5" type="ORF">PR202_ga08193</name>
</gene>
<feature type="domain" description="CRIB" evidence="3">
    <location>
        <begin position="29"/>
        <end position="42"/>
    </location>
</feature>
<dbReference type="Pfam" id="PF00620">
    <property type="entry name" value="RhoGAP"/>
    <property type="match status" value="1"/>
</dbReference>
<organism evidence="5 6">
    <name type="scientific">Eleusine coracana subsp. coracana</name>
    <dbReference type="NCBI Taxonomy" id="191504"/>
    <lineage>
        <taxon>Eukaryota</taxon>
        <taxon>Viridiplantae</taxon>
        <taxon>Streptophyta</taxon>
        <taxon>Embryophyta</taxon>
        <taxon>Tracheophyta</taxon>
        <taxon>Spermatophyta</taxon>
        <taxon>Magnoliopsida</taxon>
        <taxon>Liliopsida</taxon>
        <taxon>Poales</taxon>
        <taxon>Poaceae</taxon>
        <taxon>PACMAD clade</taxon>
        <taxon>Chloridoideae</taxon>
        <taxon>Cynodonteae</taxon>
        <taxon>Eleusininae</taxon>
        <taxon>Eleusine</taxon>
    </lineage>
</organism>
<dbReference type="InterPro" id="IPR000198">
    <property type="entry name" value="RhoGAP_dom"/>
</dbReference>